<sequence length="205" mass="22283">MRLFAGLKERAGWSQRDIDAATVADVWAQLDLGVEPDGLLYAVNREYAPKDTVLNDGDVVALIPPVSGGAFILSDEPLSLDTIMAEVADDGAGAIATFSGTARNRSRDRNVLYLDYEAYEGMAEEMMEKLASELKQKYDIKKISIHHRTGRVNIGEPSVLIAVSGAHRADTLAACKDAIDTLKGDVPLWKKEVYEGGEEWIGQGS</sequence>
<dbReference type="PANTHER" id="PTHR23404">
    <property type="entry name" value="MOLYBDOPTERIN SYNTHASE RELATED"/>
    <property type="match status" value="1"/>
</dbReference>
<reference evidence="1" key="1">
    <citation type="submission" date="2020-05" db="EMBL/GenBank/DDBJ databases">
        <authorList>
            <person name="Chiriac C."/>
            <person name="Salcher M."/>
            <person name="Ghai R."/>
            <person name="Kavagutti S V."/>
        </authorList>
    </citation>
    <scope>NUCLEOTIDE SEQUENCE</scope>
</reference>
<dbReference type="InterPro" id="IPR036563">
    <property type="entry name" value="MoaE_sf"/>
</dbReference>
<dbReference type="Gene3D" id="3.90.1170.40">
    <property type="entry name" value="Molybdopterin biosynthesis MoaE subunit"/>
    <property type="match status" value="1"/>
</dbReference>
<dbReference type="InterPro" id="IPR003448">
    <property type="entry name" value="Mopterin_biosynth_MoaE"/>
</dbReference>
<dbReference type="CDD" id="cd00756">
    <property type="entry name" value="MoaE"/>
    <property type="match status" value="1"/>
</dbReference>
<dbReference type="Gene3D" id="3.10.20.30">
    <property type="match status" value="1"/>
</dbReference>
<organism evidence="1">
    <name type="scientific">freshwater metagenome</name>
    <dbReference type="NCBI Taxonomy" id="449393"/>
    <lineage>
        <taxon>unclassified sequences</taxon>
        <taxon>metagenomes</taxon>
        <taxon>ecological metagenomes</taxon>
    </lineage>
</organism>
<gene>
    <name evidence="1" type="ORF">UFOPK2399_02045</name>
</gene>
<accession>A0A6J6QIZ0</accession>
<dbReference type="SUPFAM" id="SSF54690">
    <property type="entry name" value="Molybdopterin synthase subunit MoaE"/>
    <property type="match status" value="1"/>
</dbReference>
<dbReference type="AlphaFoldDB" id="A0A6J6QIZ0"/>
<dbReference type="CDD" id="cd00754">
    <property type="entry name" value="Ubl_MoaD"/>
    <property type="match status" value="1"/>
</dbReference>
<dbReference type="EMBL" id="CAEZXP010000012">
    <property type="protein sequence ID" value="CAB4711791.1"/>
    <property type="molecule type" value="Genomic_DNA"/>
</dbReference>
<protein>
    <submittedName>
        <fullName evidence="1">Unannotated protein</fullName>
    </submittedName>
</protein>
<name>A0A6J6QIZ0_9ZZZZ</name>
<dbReference type="InterPro" id="IPR012675">
    <property type="entry name" value="Beta-grasp_dom_sf"/>
</dbReference>
<evidence type="ECO:0000313" key="1">
    <source>
        <dbReference type="EMBL" id="CAB4711791.1"/>
    </source>
</evidence>
<dbReference type="Pfam" id="PF02391">
    <property type="entry name" value="MoaE"/>
    <property type="match status" value="1"/>
</dbReference>
<dbReference type="InterPro" id="IPR003749">
    <property type="entry name" value="ThiS/MoaD-like"/>
</dbReference>
<dbReference type="GO" id="GO:0006777">
    <property type="term" value="P:Mo-molybdopterin cofactor biosynthetic process"/>
    <property type="evidence" value="ECO:0007669"/>
    <property type="project" value="InterPro"/>
</dbReference>
<dbReference type="InterPro" id="IPR016155">
    <property type="entry name" value="Mopterin_synth/thiamin_S_b"/>
</dbReference>
<dbReference type="SUPFAM" id="SSF54285">
    <property type="entry name" value="MoaD/ThiS"/>
    <property type="match status" value="1"/>
</dbReference>
<dbReference type="Pfam" id="PF02597">
    <property type="entry name" value="ThiS"/>
    <property type="match status" value="1"/>
</dbReference>
<proteinExistence type="predicted"/>